<name>A0A9N9E7W5_9GLOM</name>
<reference evidence="1" key="1">
    <citation type="submission" date="2021-06" db="EMBL/GenBank/DDBJ databases">
        <authorList>
            <person name="Kallberg Y."/>
            <person name="Tangrot J."/>
            <person name="Rosling A."/>
        </authorList>
    </citation>
    <scope>NUCLEOTIDE SEQUENCE</scope>
    <source>
        <strain evidence="1">UK204</strain>
    </source>
</reference>
<feature type="non-terminal residue" evidence="1">
    <location>
        <position position="258"/>
    </location>
</feature>
<proteinExistence type="predicted"/>
<dbReference type="EMBL" id="CAJVPQ010005352">
    <property type="protein sequence ID" value="CAG8668638.1"/>
    <property type="molecule type" value="Genomic_DNA"/>
</dbReference>
<keyword evidence="2" id="KW-1185">Reference proteome</keyword>
<organism evidence="1 2">
    <name type="scientific">Funneliformis caledonium</name>
    <dbReference type="NCBI Taxonomy" id="1117310"/>
    <lineage>
        <taxon>Eukaryota</taxon>
        <taxon>Fungi</taxon>
        <taxon>Fungi incertae sedis</taxon>
        <taxon>Mucoromycota</taxon>
        <taxon>Glomeromycotina</taxon>
        <taxon>Glomeromycetes</taxon>
        <taxon>Glomerales</taxon>
        <taxon>Glomeraceae</taxon>
        <taxon>Funneliformis</taxon>
    </lineage>
</organism>
<gene>
    <name evidence="1" type="ORF">FCALED_LOCUS11909</name>
</gene>
<protein>
    <submittedName>
        <fullName evidence="1">4804_t:CDS:1</fullName>
    </submittedName>
</protein>
<dbReference type="AlphaFoldDB" id="A0A9N9E7W5"/>
<sequence>STWTFKLSKNQGGHLEKESEFSLCRQDFECIKHHYKIKGYSLHTAHTVLFYVQMYVYREYYIDYYTVQANNLFDMNALNESICDKVSFETKKTCDEIGNLLDKLYDDPNIGIMTTSNDYENDLKELFIRVQRYLSQICIGIFYLTSCQFKTMRNLLYIGNILNLIKKKNLENQQNGDSASNKQNLENEPRFQKHCIEVNKEYENMKKQQNLLESPFLPLSIIHLILTMSRKRVNFLKNLRLGKNFAFAVLQQAIGVQL</sequence>
<comment type="caution">
    <text evidence="1">The sequence shown here is derived from an EMBL/GenBank/DDBJ whole genome shotgun (WGS) entry which is preliminary data.</text>
</comment>
<accession>A0A9N9E7W5</accession>
<dbReference type="OrthoDB" id="2390771at2759"/>
<dbReference type="Proteomes" id="UP000789570">
    <property type="component" value="Unassembled WGS sequence"/>
</dbReference>
<evidence type="ECO:0000313" key="2">
    <source>
        <dbReference type="Proteomes" id="UP000789570"/>
    </source>
</evidence>
<evidence type="ECO:0000313" key="1">
    <source>
        <dbReference type="EMBL" id="CAG8668638.1"/>
    </source>
</evidence>